<dbReference type="Pfam" id="PF03404">
    <property type="entry name" value="Mo-co_dimer"/>
    <property type="match status" value="1"/>
</dbReference>
<dbReference type="GO" id="GO:0008482">
    <property type="term" value="F:sulfite oxidase activity"/>
    <property type="evidence" value="ECO:0007669"/>
    <property type="project" value="TreeGrafter"/>
</dbReference>
<dbReference type="Pfam" id="PF00174">
    <property type="entry name" value="Oxidored_molyb"/>
    <property type="match status" value="1"/>
</dbReference>
<dbReference type="EMBL" id="JAUOQI010000003">
    <property type="protein sequence ID" value="MDO6576937.1"/>
    <property type="molecule type" value="Genomic_DNA"/>
</dbReference>
<evidence type="ECO:0000259" key="7">
    <source>
        <dbReference type="Pfam" id="PF03404"/>
    </source>
</evidence>
<reference evidence="8" key="1">
    <citation type="submission" date="2023-07" db="EMBL/GenBank/DDBJ databases">
        <title>Genome content predicts the carbon catabolic preferences of heterotrophic bacteria.</title>
        <authorList>
            <person name="Gralka M."/>
        </authorList>
    </citation>
    <scope>NUCLEOTIDE SEQUENCE</scope>
    <source>
        <strain evidence="8">F2M12</strain>
    </source>
</reference>
<gene>
    <name evidence="8" type="ORF">Q4527_06005</name>
</gene>
<evidence type="ECO:0000256" key="1">
    <source>
        <dbReference type="ARBA" id="ARBA00001924"/>
    </source>
</evidence>
<sequence length="459" mass="49720">MPISNKSKQGVSTHSESSKQQTLANETGIHALYAENPIAADEQVFGRKTDGLTRRGFLSGFKTLSLLLGAEIVYGRFMPAGLIPAALAQTETPFSIEGKDGLVVLNDRPINAETPAHLLDDKVTPASKLFVRNNGIVPEITPTDFDENAWTLTIEGESAAASRTFTLSELKANFKHYTYQLTLECGGNGRAEFSPAASGNQWTTGAVGCPSWTGVRLKDVLNAVGIKDDAVYIGYYGEDLHLSRTPGKAAISRGVPIGKALEDESLIAFEMNGEPLPLMNGFPMRLMFGGWPASTSGKWLSKIVIRDRVHDGAKMGGNAYRVPCKPVAPGTSVPEGEMCIIEAMPVKSLITHPKSGAEHNKGKALAVRGHAWSGEAAIAKVFTSIDFGQTWQQSTLSKPVNRHAWQHFNSEINFKQAGYYEIWARAEDANGRSQPMVLPGWNPKGYLNNACHRIAVKVV</sequence>
<evidence type="ECO:0000256" key="3">
    <source>
        <dbReference type="ARBA" id="ARBA00022723"/>
    </source>
</evidence>
<dbReference type="InterPro" id="IPR036374">
    <property type="entry name" value="OxRdtase_Mopterin-bd_sf"/>
</dbReference>
<dbReference type="GO" id="GO:0043546">
    <property type="term" value="F:molybdopterin cofactor binding"/>
    <property type="evidence" value="ECO:0007669"/>
    <property type="project" value="TreeGrafter"/>
</dbReference>
<dbReference type="PANTHER" id="PTHR19372:SF7">
    <property type="entry name" value="SULFITE OXIDASE, MITOCHONDRIAL"/>
    <property type="match status" value="1"/>
</dbReference>
<evidence type="ECO:0000256" key="4">
    <source>
        <dbReference type="ARBA" id="ARBA00023002"/>
    </source>
</evidence>
<comment type="cofactor">
    <cofactor evidence="1">
        <name>Mo-molybdopterin</name>
        <dbReference type="ChEBI" id="CHEBI:71302"/>
    </cofactor>
</comment>
<feature type="region of interest" description="Disordered" evidence="5">
    <location>
        <begin position="1"/>
        <end position="22"/>
    </location>
</feature>
<dbReference type="Gene3D" id="2.60.40.650">
    <property type="match status" value="1"/>
</dbReference>
<evidence type="ECO:0000313" key="8">
    <source>
        <dbReference type="EMBL" id="MDO6576937.1"/>
    </source>
</evidence>
<organism evidence="8 9">
    <name type="scientific">Alteromonas stellipolaris</name>
    <dbReference type="NCBI Taxonomy" id="233316"/>
    <lineage>
        <taxon>Bacteria</taxon>
        <taxon>Pseudomonadati</taxon>
        <taxon>Pseudomonadota</taxon>
        <taxon>Gammaproteobacteria</taxon>
        <taxon>Alteromonadales</taxon>
        <taxon>Alteromonadaceae</taxon>
        <taxon>Alteromonas/Salinimonas group</taxon>
        <taxon>Alteromonas</taxon>
    </lineage>
</organism>
<dbReference type="PANTHER" id="PTHR19372">
    <property type="entry name" value="SULFITE REDUCTASE"/>
    <property type="match status" value="1"/>
</dbReference>
<evidence type="ECO:0000313" key="9">
    <source>
        <dbReference type="Proteomes" id="UP001170717"/>
    </source>
</evidence>
<dbReference type="InterPro" id="IPR014756">
    <property type="entry name" value="Ig_E-set"/>
</dbReference>
<evidence type="ECO:0000259" key="6">
    <source>
        <dbReference type="Pfam" id="PF00174"/>
    </source>
</evidence>
<dbReference type="GO" id="GO:0006790">
    <property type="term" value="P:sulfur compound metabolic process"/>
    <property type="evidence" value="ECO:0007669"/>
    <property type="project" value="TreeGrafter"/>
</dbReference>
<dbReference type="PRINTS" id="PR00407">
    <property type="entry name" value="EUMOPTERIN"/>
</dbReference>
<keyword evidence="2" id="KW-0500">Molybdenum</keyword>
<evidence type="ECO:0000256" key="5">
    <source>
        <dbReference type="SAM" id="MobiDB-lite"/>
    </source>
</evidence>
<dbReference type="AlphaFoldDB" id="A0AAW7YYU8"/>
<dbReference type="CDD" id="cd02110">
    <property type="entry name" value="SO_family_Moco_dimer"/>
    <property type="match status" value="1"/>
</dbReference>
<dbReference type="Gene3D" id="3.90.420.10">
    <property type="entry name" value="Oxidoreductase, molybdopterin-binding domain"/>
    <property type="match status" value="1"/>
</dbReference>
<dbReference type="GO" id="GO:0020037">
    <property type="term" value="F:heme binding"/>
    <property type="evidence" value="ECO:0007669"/>
    <property type="project" value="TreeGrafter"/>
</dbReference>
<feature type="domain" description="Oxidoreductase molybdopterin-binding" evidence="6">
    <location>
        <begin position="142"/>
        <end position="312"/>
    </location>
</feature>
<comment type="caution">
    <text evidence="8">The sequence shown here is derived from an EMBL/GenBank/DDBJ whole genome shotgun (WGS) entry which is preliminary data.</text>
</comment>
<proteinExistence type="predicted"/>
<dbReference type="Proteomes" id="UP001170717">
    <property type="component" value="Unassembled WGS sequence"/>
</dbReference>
<dbReference type="InterPro" id="IPR008335">
    <property type="entry name" value="Mopterin_OxRdtase_euk"/>
</dbReference>
<evidence type="ECO:0000256" key="2">
    <source>
        <dbReference type="ARBA" id="ARBA00022505"/>
    </source>
</evidence>
<dbReference type="SUPFAM" id="SSF56524">
    <property type="entry name" value="Oxidoreductase molybdopterin-binding domain"/>
    <property type="match status" value="1"/>
</dbReference>
<dbReference type="InterPro" id="IPR005066">
    <property type="entry name" value="MoCF_OxRdtse_dimer"/>
</dbReference>
<feature type="domain" description="Moybdenum cofactor oxidoreductase dimerisation" evidence="7">
    <location>
        <begin position="340"/>
        <end position="458"/>
    </location>
</feature>
<dbReference type="InterPro" id="IPR000572">
    <property type="entry name" value="OxRdtase_Mopterin-bd_dom"/>
</dbReference>
<name>A0AAW7YYU8_9ALTE</name>
<dbReference type="SUPFAM" id="SSF81296">
    <property type="entry name" value="E set domains"/>
    <property type="match status" value="1"/>
</dbReference>
<keyword evidence="4" id="KW-0560">Oxidoreductase</keyword>
<dbReference type="GO" id="GO:0030151">
    <property type="term" value="F:molybdenum ion binding"/>
    <property type="evidence" value="ECO:0007669"/>
    <property type="project" value="InterPro"/>
</dbReference>
<protein>
    <submittedName>
        <fullName evidence="8">Sulfite oxidase</fullName>
    </submittedName>
</protein>
<keyword evidence="3" id="KW-0479">Metal-binding</keyword>
<accession>A0AAW7YYU8</accession>